<evidence type="ECO:0000313" key="1">
    <source>
        <dbReference type="EMBL" id="OEJ28087.1"/>
    </source>
</evidence>
<dbReference type="Proteomes" id="UP000095759">
    <property type="component" value="Unassembled WGS sequence"/>
</dbReference>
<name>A0A1E5PEX3_9ACTN</name>
<organism evidence="1 2">
    <name type="scientific">Streptomyces agglomeratus</name>
    <dbReference type="NCBI Taxonomy" id="285458"/>
    <lineage>
        <taxon>Bacteria</taxon>
        <taxon>Bacillati</taxon>
        <taxon>Actinomycetota</taxon>
        <taxon>Actinomycetes</taxon>
        <taxon>Kitasatosporales</taxon>
        <taxon>Streptomycetaceae</taxon>
        <taxon>Streptomyces</taxon>
    </lineage>
</organism>
<dbReference type="STRING" id="285458.BGM19_06790"/>
<sequence length="207" mass="21991">MEFGFDTDNRLWLFQARPITAMALRAAGGARLLGPGPVAETFPGVLQPLEEDLWVAPMSHGLTFALDIAGTAGRRSLRELSVVTTVDGRVAADLRLLESIPSAHPVLDFINPVPGARRATAAWRVGRLRAALPLLAVDLMADVDQELAQIPEPRAMLSGQILTALAWGRNVLSSLHAQESLAGSLTSPLDECPSSATPCCGQPSPWA</sequence>
<dbReference type="RefSeq" id="WP_069935506.1">
    <property type="nucleotide sequence ID" value="NZ_MEHJ01000001.1"/>
</dbReference>
<dbReference type="AlphaFoldDB" id="A0A1E5PEX3"/>
<dbReference type="EMBL" id="MEHJ01000001">
    <property type="protein sequence ID" value="OEJ28087.1"/>
    <property type="molecule type" value="Genomic_DNA"/>
</dbReference>
<comment type="caution">
    <text evidence="1">The sequence shown here is derived from an EMBL/GenBank/DDBJ whole genome shotgun (WGS) entry which is preliminary data.</text>
</comment>
<reference evidence="1 2" key="1">
    <citation type="submission" date="2016-08" db="EMBL/GenBank/DDBJ databases">
        <title>Complete genome sequence of Streptomyces agglomeratus strain 6-3-2, a novel anti-MRSA actinomycete isolated from Wuli of Tebit, China.</title>
        <authorList>
            <person name="Chen X."/>
        </authorList>
    </citation>
    <scope>NUCLEOTIDE SEQUENCE [LARGE SCALE GENOMIC DNA]</scope>
    <source>
        <strain evidence="1 2">6-3-2</strain>
    </source>
</reference>
<proteinExistence type="predicted"/>
<keyword evidence="2" id="KW-1185">Reference proteome</keyword>
<evidence type="ECO:0000313" key="2">
    <source>
        <dbReference type="Proteomes" id="UP000095759"/>
    </source>
</evidence>
<protein>
    <submittedName>
        <fullName evidence="1">Uncharacterized protein</fullName>
    </submittedName>
</protein>
<accession>A0A1E5PEX3</accession>
<gene>
    <name evidence="1" type="ORF">AS594_29955</name>
</gene>